<dbReference type="Pfam" id="PF00903">
    <property type="entry name" value="Glyoxalase"/>
    <property type="match status" value="1"/>
</dbReference>
<reference evidence="2" key="2">
    <citation type="submission" date="2020-09" db="EMBL/GenBank/DDBJ databases">
        <authorList>
            <person name="Sun Q."/>
            <person name="Ohkuma M."/>
        </authorList>
    </citation>
    <scope>NUCLEOTIDE SEQUENCE</scope>
    <source>
        <strain evidence="2">JCM 19831</strain>
    </source>
</reference>
<protein>
    <recommendedName>
        <fullName evidence="1">VOC domain-containing protein</fullName>
    </recommendedName>
</protein>
<dbReference type="InterPro" id="IPR037523">
    <property type="entry name" value="VOC_core"/>
</dbReference>
<gene>
    <name evidence="2" type="ORF">GCM10007977_042040</name>
</gene>
<name>A0A917TUI7_9ACTN</name>
<dbReference type="PROSITE" id="PS51819">
    <property type="entry name" value="VOC"/>
    <property type="match status" value="1"/>
</dbReference>
<dbReference type="PANTHER" id="PTHR33993">
    <property type="entry name" value="GLYOXALASE-RELATED"/>
    <property type="match status" value="1"/>
</dbReference>
<dbReference type="SUPFAM" id="SSF54593">
    <property type="entry name" value="Glyoxalase/Bleomycin resistance protein/Dihydroxybiphenyl dioxygenase"/>
    <property type="match status" value="1"/>
</dbReference>
<sequence>MVMALGPVGQIHISVSDLDRSIPFYRDVLGIPFLFRVPGQPMAFFQSGDVRLYLGQPESPRFQSNVLLYFTVDDIAAEYDRLTAAGVTIDEPPHVVHRDEASELWMAFLTDPDGQNLAIMQNRLTPRAGA</sequence>
<dbReference type="InterPro" id="IPR029068">
    <property type="entry name" value="Glyas_Bleomycin-R_OHBP_Dase"/>
</dbReference>
<dbReference type="PANTHER" id="PTHR33993:SF2">
    <property type="entry name" value="VOC DOMAIN-CONTAINING PROTEIN"/>
    <property type="match status" value="1"/>
</dbReference>
<comment type="caution">
    <text evidence="2">The sequence shown here is derived from an EMBL/GenBank/DDBJ whole genome shotgun (WGS) entry which is preliminary data.</text>
</comment>
<dbReference type="AlphaFoldDB" id="A0A917TUI7"/>
<dbReference type="Proteomes" id="UP000642070">
    <property type="component" value="Unassembled WGS sequence"/>
</dbReference>
<keyword evidence="3" id="KW-1185">Reference proteome</keyword>
<dbReference type="Gene3D" id="3.10.180.10">
    <property type="entry name" value="2,3-Dihydroxybiphenyl 1,2-Dioxygenase, domain 1"/>
    <property type="match status" value="1"/>
</dbReference>
<organism evidence="2 3">
    <name type="scientific">Dactylosporangium sucinum</name>
    <dbReference type="NCBI Taxonomy" id="1424081"/>
    <lineage>
        <taxon>Bacteria</taxon>
        <taxon>Bacillati</taxon>
        <taxon>Actinomycetota</taxon>
        <taxon>Actinomycetes</taxon>
        <taxon>Micromonosporales</taxon>
        <taxon>Micromonosporaceae</taxon>
        <taxon>Dactylosporangium</taxon>
    </lineage>
</organism>
<dbReference type="EMBL" id="BMPI01000019">
    <property type="protein sequence ID" value="GGM36178.1"/>
    <property type="molecule type" value="Genomic_DNA"/>
</dbReference>
<dbReference type="InterPro" id="IPR052164">
    <property type="entry name" value="Anthracycline_SecMetBiosynth"/>
</dbReference>
<dbReference type="InterPro" id="IPR004360">
    <property type="entry name" value="Glyas_Fos-R_dOase_dom"/>
</dbReference>
<evidence type="ECO:0000313" key="2">
    <source>
        <dbReference type="EMBL" id="GGM36178.1"/>
    </source>
</evidence>
<feature type="domain" description="VOC" evidence="1">
    <location>
        <begin position="7"/>
        <end position="122"/>
    </location>
</feature>
<accession>A0A917TUI7</accession>
<evidence type="ECO:0000259" key="1">
    <source>
        <dbReference type="PROSITE" id="PS51819"/>
    </source>
</evidence>
<proteinExistence type="predicted"/>
<reference evidence="2" key="1">
    <citation type="journal article" date="2014" name="Int. J. Syst. Evol. Microbiol.">
        <title>Complete genome sequence of Corynebacterium casei LMG S-19264T (=DSM 44701T), isolated from a smear-ripened cheese.</title>
        <authorList>
            <consortium name="US DOE Joint Genome Institute (JGI-PGF)"/>
            <person name="Walter F."/>
            <person name="Albersmeier A."/>
            <person name="Kalinowski J."/>
            <person name="Ruckert C."/>
        </authorList>
    </citation>
    <scope>NUCLEOTIDE SEQUENCE</scope>
    <source>
        <strain evidence="2">JCM 19831</strain>
    </source>
</reference>
<dbReference type="CDD" id="cd06587">
    <property type="entry name" value="VOC"/>
    <property type="match status" value="1"/>
</dbReference>
<evidence type="ECO:0000313" key="3">
    <source>
        <dbReference type="Proteomes" id="UP000642070"/>
    </source>
</evidence>